<evidence type="ECO:0000256" key="3">
    <source>
        <dbReference type="ARBA" id="ARBA00022801"/>
    </source>
</evidence>
<accession>A0ABT6TRC6</accession>
<dbReference type="PRINTS" id="PR00834">
    <property type="entry name" value="PROTEASES2C"/>
</dbReference>
<reference evidence="6" key="1">
    <citation type="submission" date="2023-04" db="EMBL/GenBank/DDBJ databases">
        <title>Comparative genomic analysis of Cohnella hashimotonis sp. nov., isolated from the International Space Station.</title>
        <authorList>
            <person name="Venkateswaran K."/>
            <person name="Simpson A."/>
        </authorList>
    </citation>
    <scope>NUCLEOTIDE SEQUENCE</scope>
    <source>
        <strain evidence="6">F6_2S_P_1</strain>
    </source>
</reference>
<evidence type="ECO:0000256" key="4">
    <source>
        <dbReference type="ARBA" id="ARBA00022825"/>
    </source>
</evidence>
<dbReference type="GO" id="GO:0008233">
    <property type="term" value="F:peptidase activity"/>
    <property type="evidence" value="ECO:0007669"/>
    <property type="project" value="UniProtKB-KW"/>
</dbReference>
<evidence type="ECO:0000313" key="6">
    <source>
        <dbReference type="EMBL" id="MDI4649395.1"/>
    </source>
</evidence>
<dbReference type="Proteomes" id="UP001161691">
    <property type="component" value="Unassembled WGS sequence"/>
</dbReference>
<keyword evidence="2 6" id="KW-0645">Protease</keyword>
<dbReference type="Pfam" id="PF13365">
    <property type="entry name" value="Trypsin_2"/>
    <property type="match status" value="1"/>
</dbReference>
<dbReference type="PANTHER" id="PTHR43343">
    <property type="entry name" value="PEPTIDASE S12"/>
    <property type="match status" value="1"/>
</dbReference>
<dbReference type="GO" id="GO:0006508">
    <property type="term" value="P:proteolysis"/>
    <property type="evidence" value="ECO:0007669"/>
    <property type="project" value="UniProtKB-KW"/>
</dbReference>
<evidence type="ECO:0000256" key="1">
    <source>
        <dbReference type="ARBA" id="ARBA00010541"/>
    </source>
</evidence>
<dbReference type="EMBL" id="JAGRPV010000001">
    <property type="protein sequence ID" value="MDI4649395.1"/>
    <property type="molecule type" value="Genomic_DNA"/>
</dbReference>
<proteinExistence type="inferred from homology"/>
<dbReference type="InterPro" id="IPR043504">
    <property type="entry name" value="Peptidase_S1_PA_chymotrypsin"/>
</dbReference>
<dbReference type="SUPFAM" id="SSF50494">
    <property type="entry name" value="Trypsin-like serine proteases"/>
    <property type="match status" value="1"/>
</dbReference>
<keyword evidence="4" id="KW-0720">Serine protease</keyword>
<name>A0ABT6TRC6_9BACL</name>
<keyword evidence="3" id="KW-0378">Hydrolase</keyword>
<evidence type="ECO:0000256" key="2">
    <source>
        <dbReference type="ARBA" id="ARBA00022670"/>
    </source>
</evidence>
<evidence type="ECO:0000313" key="7">
    <source>
        <dbReference type="Proteomes" id="UP001161691"/>
    </source>
</evidence>
<keyword evidence="5" id="KW-0732">Signal</keyword>
<dbReference type="InterPro" id="IPR009003">
    <property type="entry name" value="Peptidase_S1_PA"/>
</dbReference>
<protein>
    <submittedName>
        <fullName evidence="6">Serine protease</fullName>
    </submittedName>
</protein>
<comment type="caution">
    <text evidence="6">The sequence shown here is derived from an EMBL/GenBank/DDBJ whole genome shotgun (WGS) entry which is preliminary data.</text>
</comment>
<sequence>MRAQIRFTGMVLALLATLILSVGTGSAAKTDSIDAVQSYEMAITATLYLRVLDSEGTLQATGSGAIVSAGGSALTAYHVVKGAARVEAQLSDGRVLSPVKVVSYDELTDAAVLELPDPKTAKLTSGAYPYLTIRSEALKFGETVYAIGYPLKNTPIITQGIVNNPKAKINGRDRVLTSSQIVSGMSGGPVLDDAGRLAGTISGSLRTMDNIHLVIDTNDIRKILPGKLK</sequence>
<dbReference type="InterPro" id="IPR051201">
    <property type="entry name" value="Chloro_Bact_Ser_Proteases"/>
</dbReference>
<dbReference type="InterPro" id="IPR001940">
    <property type="entry name" value="Peptidase_S1C"/>
</dbReference>
<dbReference type="Gene3D" id="2.40.10.10">
    <property type="entry name" value="Trypsin-like serine proteases"/>
    <property type="match status" value="2"/>
</dbReference>
<keyword evidence="7" id="KW-1185">Reference proteome</keyword>
<dbReference type="PANTHER" id="PTHR43343:SF3">
    <property type="entry name" value="PROTEASE DO-LIKE 8, CHLOROPLASTIC"/>
    <property type="match status" value="1"/>
</dbReference>
<feature type="chain" id="PRO_5047373656" evidence="5">
    <location>
        <begin position="28"/>
        <end position="229"/>
    </location>
</feature>
<gene>
    <name evidence="6" type="ORF">KB449_30970</name>
</gene>
<dbReference type="RefSeq" id="WP_282912039.1">
    <property type="nucleotide sequence ID" value="NZ_JAGRPV010000001.1"/>
</dbReference>
<comment type="similarity">
    <text evidence="1">Belongs to the peptidase S1C family.</text>
</comment>
<organism evidence="6 7">
    <name type="scientific">Cohnella hashimotonis</name>
    <dbReference type="NCBI Taxonomy" id="2826895"/>
    <lineage>
        <taxon>Bacteria</taxon>
        <taxon>Bacillati</taxon>
        <taxon>Bacillota</taxon>
        <taxon>Bacilli</taxon>
        <taxon>Bacillales</taxon>
        <taxon>Paenibacillaceae</taxon>
        <taxon>Cohnella</taxon>
    </lineage>
</organism>
<feature type="signal peptide" evidence="5">
    <location>
        <begin position="1"/>
        <end position="27"/>
    </location>
</feature>
<evidence type="ECO:0000256" key="5">
    <source>
        <dbReference type="SAM" id="SignalP"/>
    </source>
</evidence>